<evidence type="ECO:0000313" key="4">
    <source>
        <dbReference type="EMBL" id="QGM47282.1"/>
    </source>
</evidence>
<dbReference type="PANTHER" id="PTHR43081:SF1">
    <property type="entry name" value="ADENYLATE CYCLASE, TERMINAL-DIFFERENTIATION SPECIFIC"/>
    <property type="match status" value="1"/>
</dbReference>
<dbReference type="CDD" id="cd07302">
    <property type="entry name" value="CHD"/>
    <property type="match status" value="1"/>
</dbReference>
<protein>
    <submittedName>
        <fullName evidence="4">2Fe-2S iron-sulfur cluster binding domain-containing protein</fullName>
    </submittedName>
</protein>
<dbReference type="GO" id="GO:0004016">
    <property type="term" value="F:adenylate cyclase activity"/>
    <property type="evidence" value="ECO:0007669"/>
    <property type="project" value="UniProtKB-ARBA"/>
</dbReference>
<dbReference type="InterPro" id="IPR034804">
    <property type="entry name" value="SQR/QFR_C/D"/>
</dbReference>
<keyword evidence="1" id="KW-1133">Transmembrane helix</keyword>
<dbReference type="CDD" id="cd00207">
    <property type="entry name" value="fer2"/>
    <property type="match status" value="1"/>
</dbReference>
<proteinExistence type="predicted"/>
<dbReference type="Pfam" id="PF00211">
    <property type="entry name" value="Guanylate_cyc"/>
    <property type="match status" value="1"/>
</dbReference>
<sequence length="580" mass="62294">METQDHAAEWSSRLERFTRLATGLLLMGFAGSHFLSHATGLFGLEGIERFGRGVIMAPWRTGPGRWLLLAALLIHLGLGLIALLRRRHLRMPAVQAVQYGLGLLIPLLILPHAVNVRLGYSFYSLDDSYYRILYQYWISSPAAGLTRQFFLMLALWTHGCIGIHMWLRYRPSYRKFNKTLLGLAIAAPVLGMFGIMNAGWDEKLRSVTEPGFAALHGAPHPGTVPAARLASLVSLSDQWRVAYLALIGAVFATRGLRQWRARRGAGVQIRYLGTKTVTAPRGFSILEASIFNHIPHVSLCGGKARCTTCRVRVVDGGEQLPPPNAIERATLERVGAPEGVRLACQTRPLAHLTVEPLVPASVAGDAQGVAFEHGGEMLITAMFVDLRDSTRLAAGRLPFDTLFIVNRFIKAVTGGIEAHGGYVTSVAGDGVMSAFGVNGNGAEGASGAIAAALDIWKALERLNYELEPELKFPLRFGIGVHTGLAVVGAIASSGRSSLQFLGDTGNVAQRLEAATKDRGCVMIASNAAFAAAGLNPGVASEHSTIVVRGLEGAEISVRLFRERESVLDDPHQPGPVGAIG</sequence>
<dbReference type="GO" id="GO:0051536">
    <property type="term" value="F:iron-sulfur cluster binding"/>
    <property type="evidence" value="ECO:0007669"/>
    <property type="project" value="InterPro"/>
</dbReference>
<dbReference type="AlphaFoldDB" id="A0A6B8KI30"/>
<dbReference type="PROSITE" id="PS51085">
    <property type="entry name" value="2FE2S_FER_2"/>
    <property type="match status" value="1"/>
</dbReference>
<dbReference type="KEGG" id="mhey:H2LOC_017185"/>
<dbReference type="InterPro" id="IPR012675">
    <property type="entry name" value="Beta-grasp_dom_sf"/>
</dbReference>
<dbReference type="InterPro" id="IPR029787">
    <property type="entry name" value="Nucleotide_cyclase"/>
</dbReference>
<dbReference type="InterPro" id="IPR036010">
    <property type="entry name" value="2Fe-2S_ferredoxin-like_sf"/>
</dbReference>
<evidence type="ECO:0000259" key="2">
    <source>
        <dbReference type="PROSITE" id="PS50125"/>
    </source>
</evidence>
<name>A0A6B8KI30_9HYPH</name>
<dbReference type="SUPFAM" id="SSF81343">
    <property type="entry name" value="Fumarate reductase respiratory complex transmembrane subunits"/>
    <property type="match status" value="1"/>
</dbReference>
<feature type="transmembrane region" description="Helical" evidence="1">
    <location>
        <begin position="20"/>
        <end position="44"/>
    </location>
</feature>
<keyword evidence="1" id="KW-0472">Membrane</keyword>
<dbReference type="Gene3D" id="3.10.20.30">
    <property type="match status" value="1"/>
</dbReference>
<dbReference type="Proteomes" id="UP000309061">
    <property type="component" value="Chromosome"/>
</dbReference>
<dbReference type="InterPro" id="IPR050697">
    <property type="entry name" value="Adenylyl/Guanylyl_Cyclase_3/4"/>
</dbReference>
<feature type="transmembrane region" description="Helical" evidence="1">
    <location>
        <begin position="179"/>
        <end position="200"/>
    </location>
</feature>
<dbReference type="GO" id="GO:0009190">
    <property type="term" value="P:cyclic nucleotide biosynthetic process"/>
    <property type="evidence" value="ECO:0007669"/>
    <property type="project" value="InterPro"/>
</dbReference>
<dbReference type="PANTHER" id="PTHR43081">
    <property type="entry name" value="ADENYLATE CYCLASE, TERMINAL-DIFFERENTIATION SPECIFIC-RELATED"/>
    <property type="match status" value="1"/>
</dbReference>
<dbReference type="Gene3D" id="3.30.70.1230">
    <property type="entry name" value="Nucleotide cyclase"/>
    <property type="match status" value="1"/>
</dbReference>
<keyword evidence="1" id="KW-0812">Transmembrane</keyword>
<feature type="domain" description="Guanylate cyclase" evidence="2">
    <location>
        <begin position="380"/>
        <end position="512"/>
    </location>
</feature>
<dbReference type="EMBL" id="CP046052">
    <property type="protein sequence ID" value="QGM47282.1"/>
    <property type="molecule type" value="Genomic_DNA"/>
</dbReference>
<keyword evidence="5" id="KW-1185">Reference proteome</keyword>
<accession>A0A6B8KI30</accession>
<dbReference type="GO" id="GO:0016020">
    <property type="term" value="C:membrane"/>
    <property type="evidence" value="ECO:0007669"/>
    <property type="project" value="InterPro"/>
</dbReference>
<dbReference type="GO" id="GO:0035556">
    <property type="term" value="P:intracellular signal transduction"/>
    <property type="evidence" value="ECO:0007669"/>
    <property type="project" value="InterPro"/>
</dbReference>
<feature type="transmembrane region" description="Helical" evidence="1">
    <location>
        <begin position="149"/>
        <end position="167"/>
    </location>
</feature>
<organism evidence="4 5">
    <name type="scientific">Methylocystis heyeri</name>
    <dbReference type="NCBI Taxonomy" id="391905"/>
    <lineage>
        <taxon>Bacteria</taxon>
        <taxon>Pseudomonadati</taxon>
        <taxon>Pseudomonadota</taxon>
        <taxon>Alphaproteobacteria</taxon>
        <taxon>Hyphomicrobiales</taxon>
        <taxon>Methylocystaceae</taxon>
        <taxon>Methylocystis</taxon>
    </lineage>
</organism>
<feature type="domain" description="2Fe-2S ferredoxin-type" evidence="3">
    <location>
        <begin position="267"/>
        <end position="360"/>
    </location>
</feature>
<dbReference type="SUPFAM" id="SSF55073">
    <property type="entry name" value="Nucleotide cyclase"/>
    <property type="match status" value="1"/>
</dbReference>
<dbReference type="OrthoDB" id="341967at2"/>
<dbReference type="InterPro" id="IPR001054">
    <property type="entry name" value="A/G_cyclase"/>
</dbReference>
<dbReference type="PROSITE" id="PS50125">
    <property type="entry name" value="GUANYLATE_CYCLASE_2"/>
    <property type="match status" value="1"/>
</dbReference>
<evidence type="ECO:0000259" key="3">
    <source>
        <dbReference type="PROSITE" id="PS51085"/>
    </source>
</evidence>
<dbReference type="SUPFAM" id="SSF54292">
    <property type="entry name" value="2Fe-2S ferredoxin-like"/>
    <property type="match status" value="1"/>
</dbReference>
<dbReference type="SMART" id="SM00044">
    <property type="entry name" value="CYCc"/>
    <property type="match status" value="1"/>
</dbReference>
<dbReference type="RefSeq" id="WP_136497467.1">
    <property type="nucleotide sequence ID" value="NZ_CP046052.1"/>
</dbReference>
<feature type="transmembrane region" description="Helical" evidence="1">
    <location>
        <begin position="96"/>
        <end position="114"/>
    </location>
</feature>
<gene>
    <name evidence="4" type="ORF">H2LOC_017185</name>
</gene>
<feature type="transmembrane region" description="Helical" evidence="1">
    <location>
        <begin position="64"/>
        <end position="84"/>
    </location>
</feature>
<reference evidence="4 5" key="1">
    <citation type="submission" date="2019-11" db="EMBL/GenBank/DDBJ databases">
        <title>The genome sequence of Methylocystis heyeri.</title>
        <authorList>
            <person name="Oshkin I.Y."/>
            <person name="Miroshnikov K."/>
            <person name="Dedysh S.N."/>
        </authorList>
    </citation>
    <scope>NUCLEOTIDE SEQUENCE [LARGE SCALE GENOMIC DNA]</scope>
    <source>
        <strain evidence="4 5">H2</strain>
    </source>
</reference>
<dbReference type="Pfam" id="PF00111">
    <property type="entry name" value="Fer2"/>
    <property type="match status" value="1"/>
</dbReference>
<evidence type="ECO:0000313" key="5">
    <source>
        <dbReference type="Proteomes" id="UP000309061"/>
    </source>
</evidence>
<dbReference type="InterPro" id="IPR001041">
    <property type="entry name" value="2Fe-2S_ferredoxin-type"/>
</dbReference>
<evidence type="ECO:0000256" key="1">
    <source>
        <dbReference type="SAM" id="Phobius"/>
    </source>
</evidence>